<evidence type="ECO:0000256" key="2">
    <source>
        <dbReference type="SAM" id="Phobius"/>
    </source>
</evidence>
<dbReference type="Proteomes" id="UP001165143">
    <property type="component" value="Unassembled WGS sequence"/>
</dbReference>
<dbReference type="AlphaFoldDB" id="A0A9W6UNX8"/>
<name>A0A9W6UNX8_9ACTN</name>
<dbReference type="InterPro" id="IPR029046">
    <property type="entry name" value="LolA/LolB/LppX"/>
</dbReference>
<dbReference type="InterPro" id="IPR052944">
    <property type="entry name" value="Sporulation_related"/>
</dbReference>
<feature type="transmembrane region" description="Helical" evidence="2">
    <location>
        <begin position="38"/>
        <end position="58"/>
    </location>
</feature>
<feature type="compositionally biased region" description="Polar residues" evidence="1">
    <location>
        <begin position="1"/>
        <end position="12"/>
    </location>
</feature>
<gene>
    <name evidence="3" type="ORF">Kpho01_33600</name>
</gene>
<dbReference type="PANTHER" id="PTHR37507">
    <property type="entry name" value="SPORULATION PROTEIN YDCC"/>
    <property type="match status" value="1"/>
</dbReference>
<protein>
    <recommendedName>
        <fullName evidence="5">MucB/RseB N-terminal domain-containing protein</fullName>
    </recommendedName>
</protein>
<keyword evidence="2" id="KW-1133">Transmembrane helix</keyword>
<keyword evidence="2" id="KW-0812">Transmembrane</keyword>
<feature type="region of interest" description="Disordered" evidence="1">
    <location>
        <begin position="1"/>
        <end position="30"/>
    </location>
</feature>
<evidence type="ECO:0008006" key="5">
    <source>
        <dbReference type="Google" id="ProtNLM"/>
    </source>
</evidence>
<dbReference type="EMBL" id="BSRX01000018">
    <property type="protein sequence ID" value="GLW55349.1"/>
    <property type="molecule type" value="Genomic_DNA"/>
</dbReference>
<dbReference type="RefSeq" id="WP_051776893.1">
    <property type="nucleotide sequence ID" value="NZ_BSRX01000018.1"/>
</dbReference>
<evidence type="ECO:0000256" key="1">
    <source>
        <dbReference type="SAM" id="MobiDB-lite"/>
    </source>
</evidence>
<dbReference type="SUPFAM" id="SSF89392">
    <property type="entry name" value="Prokaryotic lipoproteins and lipoprotein localization factors"/>
    <property type="match status" value="1"/>
</dbReference>
<evidence type="ECO:0000313" key="3">
    <source>
        <dbReference type="EMBL" id="GLW55349.1"/>
    </source>
</evidence>
<comment type="caution">
    <text evidence="3">The sequence shown here is derived from an EMBL/GenBank/DDBJ whole genome shotgun (WGS) entry which is preliminary data.</text>
</comment>
<organism evidence="3 4">
    <name type="scientific">Kitasatospora phosalacinea</name>
    <dbReference type="NCBI Taxonomy" id="2065"/>
    <lineage>
        <taxon>Bacteria</taxon>
        <taxon>Bacillati</taxon>
        <taxon>Actinomycetota</taxon>
        <taxon>Actinomycetes</taxon>
        <taxon>Kitasatosporales</taxon>
        <taxon>Streptomycetaceae</taxon>
        <taxon>Kitasatospora</taxon>
    </lineage>
</organism>
<dbReference type="Gene3D" id="2.50.20.10">
    <property type="entry name" value="Lipoprotein localisation LolA/LolB/LppX"/>
    <property type="match status" value="1"/>
</dbReference>
<dbReference type="PANTHER" id="PTHR37507:SF2">
    <property type="entry name" value="SPORULATION PROTEIN YDCC"/>
    <property type="match status" value="1"/>
</dbReference>
<keyword evidence="2" id="KW-0472">Membrane</keyword>
<reference evidence="3" key="1">
    <citation type="submission" date="2023-02" db="EMBL/GenBank/DDBJ databases">
        <title>Kitasatospora phosalacinea NBRC 14362.</title>
        <authorList>
            <person name="Ichikawa N."/>
            <person name="Sato H."/>
            <person name="Tonouchi N."/>
        </authorList>
    </citation>
    <scope>NUCLEOTIDE SEQUENCE</scope>
    <source>
        <strain evidence="3">NBRC 14362</strain>
    </source>
</reference>
<accession>A0A9W6UNX8</accession>
<sequence>MEHDSTAGQETTPLRIAPPPAPAGPSARPAKRRAAVRVGVPVAVAALVAVGIGLPALASDEAPDLPAISAQDLVAKALAADTDTFSGTVRVSADLGLPTALTDALTGSGPVGNLARSAGAPVGSADPQLKAVELLGGAHTLTVASDGPDRQKLTLTGEKSSGYELVHNGTQLWAYDRGSRQALHLTAPEGAADGHRGAEPGIASVTPQEVAKRFLEQSAATTAVTVSGTERVAGHDAYRLSIKPKQSGSTIDEIRVAVDAEKGVPLAVQVRTVDGATAFDVRFGSLSYARPDAATFQFTVPEGTEVVEAPADGRPDSPLSSVLPELDAAAAGPAGSAAAGDAGVIGEGWTTVLHGEAGAEAAKGLAKFTGRHVDGGTLVSTRIVNALITDDGRVYLGAVTAETLQKAAKG</sequence>
<evidence type="ECO:0000313" key="4">
    <source>
        <dbReference type="Proteomes" id="UP001165143"/>
    </source>
</evidence>
<proteinExistence type="predicted"/>